<dbReference type="SUPFAM" id="SSF56784">
    <property type="entry name" value="HAD-like"/>
    <property type="match status" value="1"/>
</dbReference>
<keyword evidence="3 6" id="KW-0812">Transmembrane</keyword>
<dbReference type="InterPro" id="IPR036412">
    <property type="entry name" value="HAD-like_sf"/>
</dbReference>
<feature type="transmembrane region" description="Helical" evidence="6">
    <location>
        <begin position="223"/>
        <end position="242"/>
    </location>
</feature>
<evidence type="ECO:0000256" key="6">
    <source>
        <dbReference type="SAM" id="Phobius"/>
    </source>
</evidence>
<dbReference type="GO" id="GO:0005886">
    <property type="term" value="C:plasma membrane"/>
    <property type="evidence" value="ECO:0007669"/>
    <property type="project" value="TreeGrafter"/>
</dbReference>
<dbReference type="Proteomes" id="UP000182661">
    <property type="component" value="Unassembled WGS sequence"/>
</dbReference>
<protein>
    <submittedName>
        <fullName evidence="7">Prenyltransferase</fullName>
    </submittedName>
</protein>
<feature type="transmembrane region" description="Helical" evidence="6">
    <location>
        <begin position="292"/>
        <end position="311"/>
    </location>
</feature>
<dbReference type="InterPro" id="IPR023214">
    <property type="entry name" value="HAD_sf"/>
</dbReference>
<evidence type="ECO:0000256" key="3">
    <source>
        <dbReference type="ARBA" id="ARBA00022692"/>
    </source>
</evidence>
<name>A0A657LP13_9HYPH</name>
<dbReference type="InterPro" id="IPR000537">
    <property type="entry name" value="UbiA_prenyltransferase"/>
</dbReference>
<comment type="caution">
    <text evidence="7">The sequence shown here is derived from an EMBL/GenBank/DDBJ whole genome shotgun (WGS) entry which is preliminary data.</text>
</comment>
<keyword evidence="4 6" id="KW-1133">Transmembrane helix</keyword>
<dbReference type="Gene3D" id="3.40.50.1000">
    <property type="entry name" value="HAD superfamily/HAD-like"/>
    <property type="match status" value="1"/>
</dbReference>
<evidence type="ECO:0000313" key="7">
    <source>
        <dbReference type="EMBL" id="OJF93724.1"/>
    </source>
</evidence>
<dbReference type="RefSeq" id="WP_071834409.1">
    <property type="nucleotide sequence ID" value="NZ_LSRP01000105.1"/>
</dbReference>
<comment type="subcellular location">
    <subcellularLocation>
        <location evidence="1">Membrane</location>
        <topology evidence="1">Multi-pass membrane protein</topology>
    </subcellularLocation>
</comment>
<dbReference type="EMBL" id="LSRP01000105">
    <property type="protein sequence ID" value="OJF93724.1"/>
    <property type="molecule type" value="Genomic_DNA"/>
</dbReference>
<keyword evidence="8" id="KW-1185">Reference proteome</keyword>
<dbReference type="InterPro" id="IPR044878">
    <property type="entry name" value="UbiA_sf"/>
</dbReference>
<feature type="transmembrane region" description="Helical" evidence="6">
    <location>
        <begin position="461"/>
        <end position="478"/>
    </location>
</feature>
<evidence type="ECO:0000256" key="5">
    <source>
        <dbReference type="ARBA" id="ARBA00023136"/>
    </source>
</evidence>
<feature type="transmembrane region" description="Helical" evidence="6">
    <location>
        <begin position="263"/>
        <end position="286"/>
    </location>
</feature>
<dbReference type="Pfam" id="PF01040">
    <property type="entry name" value="UbiA"/>
    <property type="match status" value="1"/>
</dbReference>
<accession>A0A657LP13</accession>
<feature type="transmembrane region" description="Helical" evidence="6">
    <location>
        <begin position="29"/>
        <end position="49"/>
    </location>
</feature>
<dbReference type="PANTHER" id="PTHR11048">
    <property type="entry name" value="PRENYLTRANSFERASES"/>
    <property type="match status" value="1"/>
</dbReference>
<keyword evidence="2" id="KW-1003">Cell membrane</keyword>
<evidence type="ECO:0000256" key="4">
    <source>
        <dbReference type="ARBA" id="ARBA00022989"/>
    </source>
</evidence>
<evidence type="ECO:0000256" key="1">
    <source>
        <dbReference type="ARBA" id="ARBA00004141"/>
    </source>
</evidence>
<evidence type="ECO:0000256" key="2">
    <source>
        <dbReference type="ARBA" id="ARBA00022475"/>
    </source>
</evidence>
<evidence type="ECO:0000313" key="8">
    <source>
        <dbReference type="Proteomes" id="UP000182661"/>
    </source>
</evidence>
<dbReference type="AlphaFoldDB" id="A0A657LP13"/>
<feature type="transmembrane region" description="Helical" evidence="6">
    <location>
        <begin position="316"/>
        <end position="336"/>
    </location>
</feature>
<proteinExistence type="predicted"/>
<gene>
    <name evidence="7" type="ORF">AX760_21395</name>
</gene>
<feature type="transmembrane region" description="Helical" evidence="6">
    <location>
        <begin position="390"/>
        <end position="410"/>
    </location>
</feature>
<keyword evidence="5 6" id="KW-0472">Membrane</keyword>
<feature type="transmembrane region" description="Helical" evidence="6">
    <location>
        <begin position="342"/>
        <end position="360"/>
    </location>
</feature>
<keyword evidence="7" id="KW-0808">Transferase</keyword>
<sequence length="480" mass="53640">MDARTETRHIPLCVDLDGTLLATDTLWEGVAIVLLRNPFLVFAMLYWLVKGKAHLKFEIAKRSGRRAIDWPYREPVLTRLKREAETGRPVILVTGAAESIAVDVAAHTGLFSSVLHSSDTLNLTSRRKRDALVAQFGEGGFDYMGNSRDDIAVFDAARKAIVVAPDAAAERWRRNHDAERLEMGRVSRLAALKSIRVHQWAKNVLIGVPMVLNHDILKMDAMVNVIMAFFAFSFLASAVYVINDLSDLTNDRRHPKKRHRPLASGQMSVPMGLVIAFCLIIASLGLSSMLPWEFAATLGFYALATTAYTFVLKRKLLVDVFTLAGLYTVRIVAGAAATGTELSFWLLSFSIFFFLSLALVKRYVELDEYDGRDGDQVPGRGYTTVDFEMVGQAGVSSAFTSAMVLALYIHSQEMMEMYSQPWVLWPLCPLVLYMLLRIWMLARRKMLHEDPVVFIMRDWRSLVTMAIGASLIVLGALGPL</sequence>
<organism evidence="7 8">
    <name type="scientific">Pararhizobium antarcticum</name>
    <dbReference type="NCBI Taxonomy" id="1798805"/>
    <lineage>
        <taxon>Bacteria</taxon>
        <taxon>Pseudomonadati</taxon>
        <taxon>Pseudomonadota</taxon>
        <taxon>Alphaproteobacteria</taxon>
        <taxon>Hyphomicrobiales</taxon>
        <taxon>Rhizobiaceae</taxon>
        <taxon>Rhizobium/Agrobacterium group</taxon>
        <taxon>Pararhizobium</taxon>
    </lineage>
</organism>
<dbReference type="OrthoDB" id="9803632at2"/>
<dbReference type="InterPro" id="IPR039653">
    <property type="entry name" value="Prenyltransferase"/>
</dbReference>
<dbReference type="PANTHER" id="PTHR11048:SF5">
    <property type="entry name" value="DECAPRENYL-PHOSPHATE PHOSPHORIBOSYLTRANSFERASE"/>
    <property type="match status" value="1"/>
</dbReference>
<feature type="transmembrane region" description="Helical" evidence="6">
    <location>
        <begin position="422"/>
        <end position="440"/>
    </location>
</feature>
<dbReference type="GO" id="GO:0016765">
    <property type="term" value="F:transferase activity, transferring alkyl or aryl (other than methyl) groups"/>
    <property type="evidence" value="ECO:0007669"/>
    <property type="project" value="InterPro"/>
</dbReference>
<dbReference type="GO" id="GO:0009247">
    <property type="term" value="P:glycolipid biosynthetic process"/>
    <property type="evidence" value="ECO:0007669"/>
    <property type="project" value="TreeGrafter"/>
</dbReference>
<dbReference type="NCBIfam" id="NF006088">
    <property type="entry name" value="PRK08238.1"/>
    <property type="match status" value="1"/>
</dbReference>
<dbReference type="Gene3D" id="1.10.357.140">
    <property type="entry name" value="UbiA prenyltransferase"/>
    <property type="match status" value="1"/>
</dbReference>
<reference evidence="7 8" key="1">
    <citation type="submission" date="2016-02" db="EMBL/GenBank/DDBJ databases">
        <title>Genome sequencing of a beta-galactosidase producing bacteria Rhizobium sp. 59.</title>
        <authorList>
            <person name="Wang D."/>
            <person name="Kot W."/>
            <person name="Qin Y."/>
            <person name="Hansen L."/>
            <person name="Naqvi K."/>
            <person name="Rensing C."/>
        </authorList>
    </citation>
    <scope>NUCLEOTIDE SEQUENCE [LARGE SCALE GENOMIC DNA]</scope>
    <source>
        <strain evidence="7 8">59</strain>
    </source>
</reference>
<dbReference type="CDD" id="cd13963">
    <property type="entry name" value="PT_UbiA_2"/>
    <property type="match status" value="1"/>
</dbReference>